<evidence type="ECO:0000256" key="4">
    <source>
        <dbReference type="ARBA" id="ARBA00022670"/>
    </source>
</evidence>
<dbReference type="OrthoDB" id="3626597at2759"/>
<evidence type="ECO:0000256" key="5">
    <source>
        <dbReference type="ARBA" id="ARBA00022723"/>
    </source>
</evidence>
<dbReference type="PANTHER" id="PTHR11705">
    <property type="entry name" value="PROTEASE FAMILY M14 CARBOXYPEPTIDASE A,B"/>
    <property type="match status" value="1"/>
</dbReference>
<evidence type="ECO:0000256" key="2">
    <source>
        <dbReference type="ARBA" id="ARBA00005988"/>
    </source>
</evidence>
<proteinExistence type="inferred from homology"/>
<keyword evidence="12" id="KW-1133">Transmembrane helix</keyword>
<evidence type="ECO:0000256" key="9">
    <source>
        <dbReference type="ARBA" id="ARBA00023049"/>
    </source>
</evidence>
<dbReference type="SMART" id="SM00631">
    <property type="entry name" value="Zn_pept"/>
    <property type="match status" value="1"/>
</dbReference>
<organism evidence="15 16">
    <name type="scientific">Steinernema carpocapsae</name>
    <name type="common">Entomopathogenic nematode</name>
    <dbReference type="NCBI Taxonomy" id="34508"/>
    <lineage>
        <taxon>Eukaryota</taxon>
        <taxon>Metazoa</taxon>
        <taxon>Ecdysozoa</taxon>
        <taxon>Nematoda</taxon>
        <taxon>Chromadorea</taxon>
        <taxon>Rhabditida</taxon>
        <taxon>Tylenchina</taxon>
        <taxon>Panagrolaimomorpha</taxon>
        <taxon>Strongyloidoidea</taxon>
        <taxon>Steinernematidae</taxon>
        <taxon>Steinernema</taxon>
    </lineage>
</organism>
<dbReference type="Pfam" id="PF00246">
    <property type="entry name" value="Peptidase_M14"/>
    <property type="match status" value="1"/>
</dbReference>
<dbReference type="FunFam" id="3.40.630.10:FF:000056">
    <property type="entry name" value="Zinc carboxypeptidase"/>
    <property type="match status" value="1"/>
</dbReference>
<evidence type="ECO:0000256" key="8">
    <source>
        <dbReference type="ARBA" id="ARBA00022833"/>
    </source>
</evidence>
<keyword evidence="6 13" id="KW-0732">Signal</keyword>
<evidence type="ECO:0000256" key="10">
    <source>
        <dbReference type="ARBA" id="ARBA00023157"/>
    </source>
</evidence>
<dbReference type="InterPro" id="IPR057246">
    <property type="entry name" value="CARBOXYPEPT_ZN_1"/>
</dbReference>
<feature type="active site" description="Proton donor/acceptor" evidence="11">
    <location>
        <position position="411"/>
    </location>
</feature>
<evidence type="ECO:0000256" key="7">
    <source>
        <dbReference type="ARBA" id="ARBA00022801"/>
    </source>
</evidence>
<dbReference type="InterPro" id="IPR000834">
    <property type="entry name" value="Peptidase_M14"/>
</dbReference>
<dbReference type="PANTHER" id="PTHR11705:SF91">
    <property type="entry name" value="FI01817P-RELATED"/>
    <property type="match status" value="1"/>
</dbReference>
<dbReference type="Proteomes" id="UP000298663">
    <property type="component" value="Unassembled WGS sequence"/>
</dbReference>
<keyword evidence="16" id="KW-1185">Reference proteome</keyword>
<dbReference type="Pfam" id="PF02244">
    <property type="entry name" value="Propep_M14"/>
    <property type="match status" value="1"/>
</dbReference>
<dbReference type="EMBL" id="AZBU02000001">
    <property type="protein sequence ID" value="TMS37876.1"/>
    <property type="molecule type" value="Genomic_DNA"/>
</dbReference>
<evidence type="ECO:0000256" key="13">
    <source>
        <dbReference type="SAM" id="SignalP"/>
    </source>
</evidence>
<keyword evidence="10" id="KW-1015">Disulfide bond</keyword>
<dbReference type="PROSITE" id="PS52035">
    <property type="entry name" value="PEPTIDASE_M14"/>
    <property type="match status" value="1"/>
</dbReference>
<dbReference type="STRING" id="34508.A0A4U8UWS5"/>
<comment type="similarity">
    <text evidence="2 11">Belongs to the peptidase M14 family.</text>
</comment>
<evidence type="ECO:0000259" key="14">
    <source>
        <dbReference type="PROSITE" id="PS52035"/>
    </source>
</evidence>
<keyword evidence="12" id="KW-0472">Membrane</keyword>
<dbReference type="SUPFAM" id="SSF54897">
    <property type="entry name" value="Protease propeptides/inhibitors"/>
    <property type="match status" value="1"/>
</dbReference>
<keyword evidence="8" id="KW-0862">Zinc</keyword>
<keyword evidence="7" id="KW-0378">Hydrolase</keyword>
<keyword evidence="4" id="KW-0645">Protease</keyword>
<name>A0A4U8UWS5_STECR</name>
<protein>
    <recommendedName>
        <fullName evidence="14">Peptidase M14 domain-containing protein</fullName>
    </recommendedName>
</protein>
<evidence type="ECO:0000313" key="15">
    <source>
        <dbReference type="EMBL" id="TMS37876.1"/>
    </source>
</evidence>
<dbReference type="GO" id="GO:0004181">
    <property type="term" value="F:metallocarboxypeptidase activity"/>
    <property type="evidence" value="ECO:0007669"/>
    <property type="project" value="InterPro"/>
</dbReference>
<keyword evidence="9" id="KW-0482">Metalloprotease</keyword>
<feature type="signal peptide" evidence="13">
    <location>
        <begin position="1"/>
        <end position="17"/>
    </location>
</feature>
<evidence type="ECO:0000313" key="16">
    <source>
        <dbReference type="Proteomes" id="UP000298663"/>
    </source>
</evidence>
<dbReference type="GO" id="GO:0008270">
    <property type="term" value="F:zinc ion binding"/>
    <property type="evidence" value="ECO:0007669"/>
    <property type="project" value="InterPro"/>
</dbReference>
<reference evidence="15 16" key="2">
    <citation type="journal article" date="2019" name="G3 (Bethesda)">
        <title>Hybrid Assembly of the Genome of the Entomopathogenic Nematode Steinernema carpocapsae Identifies the X-Chromosome.</title>
        <authorList>
            <person name="Serra L."/>
            <person name="Macchietto M."/>
            <person name="Macias-Munoz A."/>
            <person name="McGill C.J."/>
            <person name="Rodriguez I.M."/>
            <person name="Rodriguez B."/>
            <person name="Murad R."/>
            <person name="Mortazavi A."/>
        </authorList>
    </citation>
    <scope>NUCLEOTIDE SEQUENCE [LARGE SCALE GENOMIC DNA]</scope>
    <source>
        <strain evidence="15 16">ALL</strain>
    </source>
</reference>
<gene>
    <name evidence="15" type="ORF">L596_004716</name>
</gene>
<dbReference type="GO" id="GO:0005615">
    <property type="term" value="C:extracellular space"/>
    <property type="evidence" value="ECO:0007669"/>
    <property type="project" value="TreeGrafter"/>
</dbReference>
<evidence type="ECO:0000256" key="3">
    <source>
        <dbReference type="ARBA" id="ARBA00022645"/>
    </source>
</evidence>
<feature type="domain" description="Peptidase M14" evidence="14">
    <location>
        <begin position="120"/>
        <end position="450"/>
    </location>
</feature>
<feature type="chain" id="PRO_5020332314" description="Peptidase M14 domain-containing protein" evidence="13">
    <location>
        <begin position="18"/>
        <end position="485"/>
    </location>
</feature>
<dbReference type="CDD" id="cd03860">
    <property type="entry name" value="M14_CP_A-B_like"/>
    <property type="match status" value="1"/>
</dbReference>
<dbReference type="InterPro" id="IPR003146">
    <property type="entry name" value="M14A_act_pep"/>
</dbReference>
<dbReference type="PROSITE" id="PS00132">
    <property type="entry name" value="CARBOXYPEPT_ZN_1"/>
    <property type="match status" value="1"/>
</dbReference>
<comment type="caution">
    <text evidence="15">The sequence shown here is derived from an EMBL/GenBank/DDBJ whole genome shotgun (WGS) entry which is preliminary data.</text>
</comment>
<sequence>MKLFSFLLLIFAAPANGRDPDQVLAVTPLARDHLLFLMSERSGDLFLDFWTAPTEIGKVVHVMGLLSNIKTFKKRLDVRFIPYEVAISNVEEWLAKSNEDLRGRRDADSNSNAQHFNVSRYNTYPDIVKYLKDLTVRFPEIARIQSIGQTHEKRDIMLIEISANSTMKKPAVWIDGGIHAREWLAPATVTYMISLLTEGYGSDLVVTELVDSLTWYIVPVLNPDGYEFSWNSTRNRLWRKNRSPENCFNSSGLNMSSVYLQDLSIKEMDGFFCCQGVDLNRNFGWHHAERESLFERTPCTEQYSGASAFSEPETAAVRNFLSVRADWVKVFLSFHAYSQYLMYPYSYDKWEHPDDIDDLHKTGLRAAAALKAVYGTKYKVGTVADVIYEVSGSSVDWAKGSLKIKYVYAFELRPFETKDFNVDQASYKYEGIVETAVETWEAVKVIANDSLSFHRNITIPDMPVSNANCVILYACCICILLHLIF</sequence>
<dbReference type="SUPFAM" id="SSF53187">
    <property type="entry name" value="Zn-dependent exopeptidases"/>
    <property type="match status" value="1"/>
</dbReference>
<keyword evidence="12" id="KW-0812">Transmembrane</keyword>
<dbReference type="GO" id="GO:0006508">
    <property type="term" value="P:proteolysis"/>
    <property type="evidence" value="ECO:0007669"/>
    <property type="project" value="UniProtKB-KW"/>
</dbReference>
<accession>A0A4U8UWS5</accession>
<evidence type="ECO:0000256" key="6">
    <source>
        <dbReference type="ARBA" id="ARBA00022729"/>
    </source>
</evidence>
<evidence type="ECO:0000256" key="12">
    <source>
        <dbReference type="SAM" id="Phobius"/>
    </source>
</evidence>
<evidence type="ECO:0000256" key="1">
    <source>
        <dbReference type="ARBA" id="ARBA00001947"/>
    </source>
</evidence>
<evidence type="ECO:0000256" key="11">
    <source>
        <dbReference type="PROSITE-ProRule" id="PRU01379"/>
    </source>
</evidence>
<dbReference type="InterPro" id="IPR036990">
    <property type="entry name" value="M14A-like_propep"/>
</dbReference>
<dbReference type="Gene3D" id="3.40.630.10">
    <property type="entry name" value="Zn peptidases"/>
    <property type="match status" value="1"/>
</dbReference>
<dbReference type="PRINTS" id="PR00765">
    <property type="entry name" value="CRBOXYPTASEA"/>
</dbReference>
<comment type="cofactor">
    <cofactor evidence="1">
        <name>Zn(2+)</name>
        <dbReference type="ChEBI" id="CHEBI:29105"/>
    </cofactor>
</comment>
<dbReference type="AlphaFoldDB" id="A0A4U8UWS5"/>
<keyword evidence="3" id="KW-0121">Carboxypeptidase</keyword>
<reference evidence="15 16" key="1">
    <citation type="journal article" date="2015" name="Genome Biol.">
        <title>Comparative genomics of Steinernema reveals deeply conserved gene regulatory networks.</title>
        <authorList>
            <person name="Dillman A.R."/>
            <person name="Macchietto M."/>
            <person name="Porter C.F."/>
            <person name="Rogers A."/>
            <person name="Williams B."/>
            <person name="Antoshechkin I."/>
            <person name="Lee M.M."/>
            <person name="Goodwin Z."/>
            <person name="Lu X."/>
            <person name="Lewis E.E."/>
            <person name="Goodrich-Blair H."/>
            <person name="Stock S.P."/>
            <person name="Adams B.J."/>
            <person name="Sternberg P.W."/>
            <person name="Mortazavi A."/>
        </authorList>
    </citation>
    <scope>NUCLEOTIDE SEQUENCE [LARGE SCALE GENOMIC DNA]</scope>
    <source>
        <strain evidence="15 16">ALL</strain>
    </source>
</reference>
<feature type="transmembrane region" description="Helical" evidence="12">
    <location>
        <begin position="464"/>
        <end position="484"/>
    </location>
</feature>
<keyword evidence="5" id="KW-0479">Metal-binding</keyword>
<dbReference type="Gene3D" id="3.30.70.340">
    <property type="entry name" value="Metallocarboxypeptidase-like"/>
    <property type="match status" value="1"/>
</dbReference>